<dbReference type="GO" id="GO:0042956">
    <property type="term" value="P:maltodextrin transmembrane transport"/>
    <property type="evidence" value="ECO:0007669"/>
    <property type="project" value="TreeGrafter"/>
</dbReference>
<dbReference type="PANTHER" id="PTHR30061">
    <property type="entry name" value="MALTOSE-BINDING PERIPLASMIC PROTEIN"/>
    <property type="match status" value="1"/>
</dbReference>
<keyword evidence="2" id="KW-0813">Transport</keyword>
<reference evidence="7" key="1">
    <citation type="submission" date="2018-12" db="EMBL/GenBank/DDBJ databases">
        <title>Complete genome sequence of Paenibacillus sp. MBLB1234.</title>
        <authorList>
            <person name="Nam Y.-D."/>
            <person name="Kang J."/>
            <person name="Chung W.-H."/>
            <person name="Park Y.S."/>
        </authorList>
    </citation>
    <scope>NUCLEOTIDE SEQUENCE [LARGE SCALE GENOMIC DNA]</scope>
    <source>
        <strain evidence="7">MBLB1234</strain>
    </source>
</reference>
<dbReference type="RefSeq" id="WP_126994940.1">
    <property type="nucleotide sequence ID" value="NZ_CP034346.1"/>
</dbReference>
<dbReference type="GO" id="GO:0015768">
    <property type="term" value="P:maltose transport"/>
    <property type="evidence" value="ECO:0007669"/>
    <property type="project" value="TreeGrafter"/>
</dbReference>
<keyword evidence="7" id="KW-1185">Reference proteome</keyword>
<evidence type="ECO:0000256" key="1">
    <source>
        <dbReference type="ARBA" id="ARBA00008520"/>
    </source>
</evidence>
<evidence type="ECO:0000313" key="7">
    <source>
        <dbReference type="Proteomes" id="UP000270678"/>
    </source>
</evidence>
<dbReference type="OrthoDB" id="9763054at2"/>
<dbReference type="PROSITE" id="PS51257">
    <property type="entry name" value="PROKAR_LIPOPROTEIN"/>
    <property type="match status" value="1"/>
</dbReference>
<protein>
    <submittedName>
        <fullName evidence="6">ABC transporter substrate-binding protein</fullName>
    </submittedName>
</protein>
<feature type="compositionally biased region" description="Low complexity" evidence="4">
    <location>
        <begin position="29"/>
        <end position="47"/>
    </location>
</feature>
<dbReference type="GO" id="GO:0055052">
    <property type="term" value="C:ATP-binding cassette (ABC) transporter complex, substrate-binding subunit-containing"/>
    <property type="evidence" value="ECO:0007669"/>
    <property type="project" value="TreeGrafter"/>
</dbReference>
<proteinExistence type="inferred from homology"/>
<dbReference type="EMBL" id="CP034346">
    <property type="protein sequence ID" value="AZS13351.1"/>
    <property type="molecule type" value="Genomic_DNA"/>
</dbReference>
<gene>
    <name evidence="6" type="ORF">EI981_01940</name>
</gene>
<feature type="signal peptide" evidence="5">
    <location>
        <begin position="1"/>
        <end position="24"/>
    </location>
</feature>
<accession>A0A3Q9I5U5</accession>
<organism evidence="6 7">
    <name type="scientific">Paenibacillus lutimineralis</name>
    <dbReference type="NCBI Taxonomy" id="2707005"/>
    <lineage>
        <taxon>Bacteria</taxon>
        <taxon>Bacillati</taxon>
        <taxon>Bacillota</taxon>
        <taxon>Bacilli</taxon>
        <taxon>Bacillales</taxon>
        <taxon>Paenibacillaceae</taxon>
        <taxon>Paenibacillus</taxon>
    </lineage>
</organism>
<evidence type="ECO:0000256" key="2">
    <source>
        <dbReference type="ARBA" id="ARBA00022448"/>
    </source>
</evidence>
<feature type="chain" id="PRO_5039190203" evidence="5">
    <location>
        <begin position="25"/>
        <end position="425"/>
    </location>
</feature>
<evidence type="ECO:0000256" key="4">
    <source>
        <dbReference type="SAM" id="MobiDB-lite"/>
    </source>
</evidence>
<dbReference type="KEGG" id="plut:EI981_01940"/>
<dbReference type="GO" id="GO:1901982">
    <property type="term" value="F:maltose binding"/>
    <property type="evidence" value="ECO:0007669"/>
    <property type="project" value="TreeGrafter"/>
</dbReference>
<dbReference type="InterPro" id="IPR006059">
    <property type="entry name" value="SBP"/>
</dbReference>
<comment type="similarity">
    <text evidence="1">Belongs to the bacterial solute-binding protein 1 family.</text>
</comment>
<name>A0A3Q9I5U5_9BACL</name>
<evidence type="ECO:0000313" key="6">
    <source>
        <dbReference type="EMBL" id="AZS13351.1"/>
    </source>
</evidence>
<feature type="region of interest" description="Disordered" evidence="4">
    <location>
        <begin position="29"/>
        <end position="48"/>
    </location>
</feature>
<evidence type="ECO:0000256" key="5">
    <source>
        <dbReference type="SAM" id="SignalP"/>
    </source>
</evidence>
<dbReference type="Proteomes" id="UP000270678">
    <property type="component" value="Chromosome"/>
</dbReference>
<dbReference type="Pfam" id="PF13416">
    <property type="entry name" value="SBP_bac_8"/>
    <property type="match status" value="1"/>
</dbReference>
<dbReference type="SUPFAM" id="SSF53850">
    <property type="entry name" value="Periplasmic binding protein-like II"/>
    <property type="match status" value="1"/>
</dbReference>
<dbReference type="Gene3D" id="3.40.190.10">
    <property type="entry name" value="Periplasmic binding protein-like II"/>
    <property type="match status" value="2"/>
</dbReference>
<evidence type="ECO:0000256" key="3">
    <source>
        <dbReference type="ARBA" id="ARBA00022729"/>
    </source>
</evidence>
<dbReference type="AlphaFoldDB" id="A0A3Q9I5U5"/>
<dbReference type="PANTHER" id="PTHR30061:SF50">
    <property type="entry name" value="MALTOSE_MALTODEXTRIN-BINDING PERIPLASMIC PROTEIN"/>
    <property type="match status" value="1"/>
</dbReference>
<sequence>MKKTKKVFGFLAMMVLIASLVACGGKTNSNSANSGTDTNSSNTSGGTEKQAKISLFQSKVEIAEALEELANKYKEETGNEVEVWGSAGDAYITQLQAKLAAKEGPTIFSIASGAEAEKFKSYYYDMSNESYVKNIAPNMALEVDGKVVGVPIGVEGFGLVYNKSLVDPKDVTDLASFTSKMESLKAEGINGLSLSQEAYFLIGHILNTPFALQADPIDFINKLNNGEVKMADTKEFQEFAKFMEVIRQNSVNPMEVTYDTQMGDFATGKTAMVHQGNWSYGMLADYGDLDIGMMALPIAGNNKLSVDIPGGWVINNGAKPEEIKAANAFLDWLYNSETGKDTIVNKFKFIPAMTNIEADGLDPLSQAVFEATKSGNTIPWAMNYFPQGIIVNDLTPVTSEFFLDNGMTGEQYLKNLDDAWAKAAK</sequence>
<keyword evidence="3 5" id="KW-0732">Signal</keyword>